<dbReference type="Gene3D" id="2.60.220.50">
    <property type="match status" value="1"/>
</dbReference>
<dbReference type="Proteomes" id="UP001651158">
    <property type="component" value="Unassembled WGS sequence"/>
</dbReference>
<keyword evidence="6" id="KW-0732">Signal</keyword>
<organism evidence="7 8">
    <name type="scientific">Taenia crassiceps</name>
    <dbReference type="NCBI Taxonomy" id="6207"/>
    <lineage>
        <taxon>Eukaryota</taxon>
        <taxon>Metazoa</taxon>
        <taxon>Spiralia</taxon>
        <taxon>Lophotrochozoa</taxon>
        <taxon>Platyhelminthes</taxon>
        <taxon>Cestoda</taxon>
        <taxon>Eucestoda</taxon>
        <taxon>Cyclophyllidea</taxon>
        <taxon>Taeniidae</taxon>
        <taxon>Taenia</taxon>
    </lineage>
</organism>
<evidence type="ECO:0000313" key="8">
    <source>
        <dbReference type="Proteomes" id="UP001651158"/>
    </source>
</evidence>
<keyword evidence="2 5" id="KW-0812">Transmembrane</keyword>
<evidence type="ECO:0000256" key="3">
    <source>
        <dbReference type="ARBA" id="ARBA00022989"/>
    </source>
</evidence>
<protein>
    <recommendedName>
        <fullName evidence="9">GPS domain-containing protein</fullName>
    </recommendedName>
</protein>
<name>A0ABR4Q9Q2_9CEST</name>
<reference evidence="7 8" key="1">
    <citation type="journal article" date="2022" name="Front. Cell. Infect. Microbiol.">
        <title>The Genomes of Two Strains of Taenia crassiceps the Animal Model for the Study of Human Cysticercosis.</title>
        <authorList>
            <person name="Bobes R.J."/>
            <person name="Estrada K."/>
            <person name="Rios-Valencia D.G."/>
            <person name="Calderon-Gallegos A."/>
            <person name="de la Torre P."/>
            <person name="Carrero J.C."/>
            <person name="Sanchez-Flores A."/>
            <person name="Laclette J.P."/>
        </authorList>
    </citation>
    <scope>NUCLEOTIDE SEQUENCE [LARGE SCALE GENOMIC DNA]</scope>
    <source>
        <strain evidence="7">WFUcys</strain>
    </source>
</reference>
<dbReference type="PANTHER" id="PTHR12011:SF347">
    <property type="entry name" value="FI21270P1-RELATED"/>
    <property type="match status" value="1"/>
</dbReference>
<feature type="transmembrane region" description="Helical" evidence="5">
    <location>
        <begin position="2077"/>
        <end position="2098"/>
    </location>
</feature>
<dbReference type="Pfam" id="PF01825">
    <property type="entry name" value="GPS"/>
    <property type="match status" value="1"/>
</dbReference>
<feature type="transmembrane region" description="Helical" evidence="5">
    <location>
        <begin position="1995"/>
        <end position="2015"/>
    </location>
</feature>
<keyword evidence="3 5" id="KW-1133">Transmembrane helix</keyword>
<evidence type="ECO:0000256" key="2">
    <source>
        <dbReference type="ARBA" id="ARBA00022692"/>
    </source>
</evidence>
<comment type="subcellular location">
    <subcellularLocation>
        <location evidence="1">Membrane</location>
    </subcellularLocation>
</comment>
<evidence type="ECO:0000256" key="5">
    <source>
        <dbReference type="SAM" id="Phobius"/>
    </source>
</evidence>
<keyword evidence="8" id="KW-1185">Reference proteome</keyword>
<dbReference type="SMART" id="SM00303">
    <property type="entry name" value="GPS"/>
    <property type="match status" value="1"/>
</dbReference>
<feature type="chain" id="PRO_5046972720" description="GPS domain-containing protein" evidence="6">
    <location>
        <begin position="24"/>
        <end position="2192"/>
    </location>
</feature>
<dbReference type="SUPFAM" id="SSF49899">
    <property type="entry name" value="Concanavalin A-like lectins/glucanases"/>
    <property type="match status" value="3"/>
</dbReference>
<feature type="transmembrane region" description="Helical" evidence="5">
    <location>
        <begin position="1960"/>
        <end position="1983"/>
    </location>
</feature>
<dbReference type="PANTHER" id="PTHR12011">
    <property type="entry name" value="ADHESION G-PROTEIN COUPLED RECEPTOR"/>
    <property type="match status" value="1"/>
</dbReference>
<evidence type="ECO:0000256" key="6">
    <source>
        <dbReference type="SAM" id="SignalP"/>
    </source>
</evidence>
<feature type="transmembrane region" description="Helical" evidence="5">
    <location>
        <begin position="2104"/>
        <end position="2124"/>
    </location>
</feature>
<feature type="transmembrane region" description="Helical" evidence="5">
    <location>
        <begin position="2035"/>
        <end position="2056"/>
    </location>
</feature>
<dbReference type="InterPro" id="IPR000203">
    <property type="entry name" value="GPS"/>
</dbReference>
<comment type="caution">
    <text evidence="7">The sequence shown here is derived from an EMBL/GenBank/DDBJ whole genome shotgun (WGS) entry which is preliminary data.</text>
</comment>
<dbReference type="EMBL" id="JAKROA010000006">
    <property type="protein sequence ID" value="KAL5106458.1"/>
    <property type="molecule type" value="Genomic_DNA"/>
</dbReference>
<accession>A0ABR4Q9Q2</accession>
<evidence type="ECO:0000313" key="7">
    <source>
        <dbReference type="EMBL" id="KAL5106458.1"/>
    </source>
</evidence>
<dbReference type="Gene3D" id="2.60.120.200">
    <property type="match status" value="2"/>
</dbReference>
<gene>
    <name evidence="7" type="ORF">TcWFU_010070</name>
</gene>
<feature type="signal peptide" evidence="6">
    <location>
        <begin position="1"/>
        <end position="23"/>
    </location>
</feature>
<evidence type="ECO:0000256" key="1">
    <source>
        <dbReference type="ARBA" id="ARBA00004370"/>
    </source>
</evidence>
<evidence type="ECO:0008006" key="9">
    <source>
        <dbReference type="Google" id="ProtNLM"/>
    </source>
</evidence>
<keyword evidence="4 5" id="KW-0472">Membrane</keyword>
<proteinExistence type="predicted"/>
<dbReference type="InterPro" id="IPR046338">
    <property type="entry name" value="GAIN_dom_sf"/>
</dbReference>
<evidence type="ECO:0000256" key="4">
    <source>
        <dbReference type="ARBA" id="ARBA00023136"/>
    </source>
</evidence>
<sequence length="2192" mass="243301">MPRSLFVAQIVVLLRYSYLSTTASPPIDHDKYPALAPNPFPAPTTPSIRPIYPSPEENLFNVSYLATTNHYWTFSHASKWIIDQAPEENFLSKALYERLKSGGFDNADPEIKEDLRRTPNSLLAPLDTMDGFLGVNQLEKGLFPEDSKSVWLGRQLSAQCFKLVPDLGMERPYYRACITDPEKCEYGLSASIWVHFKNVTLTSRQTLISTAPAGECGFLMSVENGIFVVQIYGSLHTWTCSAPISVQKGTWNNFAFSWKSTNGDSLIYVNKRLLASCAGMNSVVMNGMVKAQAESVWLGCSSSGVLPLNQTSVLDALLSHPAIWYWPLEHPVLFLGDRADHFEVSLSPIPTPSPSTDHKVNYSRLVEEYEPKNWSQLPTNPYYATADGFFELTGEPKSKIGSRDVELITSNCRGRGSYKLQSSNAFYRLKRSVEKACPSDLLMCRSGFSIGAWVSVPSTLNATESPKSLFEITGNIKIALYGDFLHIFVFDGEHWRITRIVEAVVRDEVFNVGFSISADAELLTSGFINGLYAQTMTFASQKPKEAETHQEIHEGDIILGSQDVNCSADGVSIEDLVYWRQSTLSHEGHRFVGYTATQVQLLLNADQYWSTDAYVLHDAPCRIGFERKRQQITNLDETIPNYKLASIYKPVGLQPVRYILDQDKKSPVPVLSMRKNDYFMLGRRKHKVPSQASLQWLDHCLHEPSIQSCGVQGVTLSIWFSLQSTSNSRIRYVFNSGNAGNSEISAAMDGHGWAIFTHRALLGASVSASAGDWTLLLDSKTYNFDQWLNLGVTWSATVGLKLYVNGIDLNMPSTKPKTQIKGYVAPPYLLVGRFDTDDLNSWLTPAEAETGSSDPTVSGIPVFWEMAHFAFSEMTYFNKFMTSYEYARIFGFLGNEIIQRNSKRVWFGSELMDPRVSDLLLASRLNIPRQFGPSPLNNASKFSAQYEEDWRAVILDQMTLLRLGPLSPFKCPRNVSECTAGFTIGGWYSLISDIDGMAHVNFTSALILLTGSGGKIGIALTDGGNQITGWVDNVACSGPSTSLLITSQHNQWFHVAISWFSDEIHLFLNGNHISNCLNNSEPKRMGEKFFSETETNPAYLVVVGPPQQSVGYRLAVGIINIWDTCVDSELSIGGFMGLSSTQRNYFAKATFYWPMSGLLTNLAPSRIITSGVERARDKRNVEGGAVCTGDTGGSYVVLTGDYRPGGNYSNLFFSCLYNANQCHELLLIVDFRLNNWLNMKDQEFIMLKTPPEEGAVGIEISINPVKETLTVTRRTSISKCILSANASSAINSFDDWINLQAFVSEQDLRLRINEEFVSIRSRAQCSIEQSKPLPFEPGPFPKILIGQGIALCVSDVVIIEDATQVVPGLDLNVVCYSRYDVIFPLEGERPDRLGRAKKATDFSSFTTRLMAKKLRNCLSKFMTLCSEFTLSFWMNVRSVYADTFSVKDYMVLSTGPDTYQGFSIAVHFLPKSNIYHLIVRLVTSDSVYQVFVTEFGKRDEWINIGVVVARAEASAGINVEVYKNGLALMTTSSPISKGFSKPFSANPSPGIYIGSAITTMANMSTVPIASGTISMLVFWLKRVASCGTPRSSHMNLMGACVSNESLPETMTCQEAPNCQLSQSGVCLDTSVENIYAMAKGAQLISSPKALLSLLQITLAFLKNNSKNYDLNREKRLLWSSIVLFNRLRIVEEANLFELESLRSKTDEILAFLLEFLEALFSTHFARTWSELRESYSSKPPEIVAMLTAMLKVLLTDERPMIEISLGRNYLASFLEPMFPSPLNREAPFKVVTSSLDRQRRSEASNRIFTVSILSASIPNVTMDVLSVTKEFEWKENHFSSEDGEKKSRTISALINSPLMTTSLTPKFSDQGGSGIVFLHTLALIRPNEYSDSAIARRFDTLHWKARKVEEKGHGSMEYDVKCVFWENTDVGSKGWTLNHCSVVEAHLSYVVCQCNTTGSLAIAMSTVIAWQFCNNLYTFNALINGQLRARFKLSLLIGWIANAVIVVVTACATSASEYGMGLMCLPTDVSGCIAITESALLLLISLVSCIILLCNIDAPAYLNPRVIEALQSEMRTTTAASVYIGIIYGLGLVFIYLNPPYVGFVFWILNSLTGCVVAILLGLLDKSNVVEKRRSSGAPEAPKILKGSMRAFANTECGITSFESIELHKNSSLPTEADAYMFADMEETEATN</sequence>
<dbReference type="InterPro" id="IPR013320">
    <property type="entry name" value="ConA-like_dom_sf"/>
</dbReference>